<evidence type="ECO:0000256" key="3">
    <source>
        <dbReference type="ARBA" id="ARBA00022679"/>
    </source>
</evidence>
<evidence type="ECO:0000256" key="1">
    <source>
        <dbReference type="ARBA" id="ARBA00012771"/>
    </source>
</evidence>
<evidence type="ECO:0000313" key="7">
    <source>
        <dbReference type="EMBL" id="SFS51606.1"/>
    </source>
</evidence>
<reference evidence="7 8" key="1">
    <citation type="submission" date="2016-10" db="EMBL/GenBank/DDBJ databases">
        <authorList>
            <person name="de Groot N.N."/>
        </authorList>
    </citation>
    <scope>NUCLEOTIDE SEQUENCE [LARGE SCALE GENOMIC DNA]</scope>
    <source>
        <strain evidence="7 8">DSM 22789</strain>
    </source>
</reference>
<proteinExistence type="predicted"/>
<dbReference type="Gene3D" id="1.10.8.10">
    <property type="entry name" value="DNA helicase RuvA subunit, C-terminal domain"/>
    <property type="match status" value="1"/>
</dbReference>
<dbReference type="InterPro" id="IPR050320">
    <property type="entry name" value="N5-glutamine_MTase"/>
</dbReference>
<dbReference type="EMBL" id="FOZZ01000002">
    <property type="protein sequence ID" value="SFS51606.1"/>
    <property type="molecule type" value="Genomic_DNA"/>
</dbReference>
<accession>A0A1I6QGM3</accession>
<dbReference type="InterPro" id="IPR029063">
    <property type="entry name" value="SAM-dependent_MTases_sf"/>
</dbReference>
<evidence type="ECO:0000256" key="5">
    <source>
        <dbReference type="ARBA" id="ARBA00048391"/>
    </source>
</evidence>
<dbReference type="NCBIfam" id="TIGR03534">
    <property type="entry name" value="RF_mod_PrmC"/>
    <property type="match status" value="1"/>
</dbReference>
<dbReference type="InterPro" id="IPR002052">
    <property type="entry name" value="DNA_methylase_N6_adenine_CS"/>
</dbReference>
<name>A0A1I6QGM3_9SPHI</name>
<keyword evidence="8" id="KW-1185">Reference proteome</keyword>
<dbReference type="InterPro" id="IPR007848">
    <property type="entry name" value="Small_mtfrase_dom"/>
</dbReference>
<dbReference type="InterPro" id="IPR004556">
    <property type="entry name" value="HemK-like"/>
</dbReference>
<keyword evidence="4" id="KW-0949">S-adenosyl-L-methionine</keyword>
<keyword evidence="2 7" id="KW-0489">Methyltransferase</keyword>
<dbReference type="NCBIfam" id="TIGR00536">
    <property type="entry name" value="hemK_fam"/>
    <property type="match status" value="1"/>
</dbReference>
<dbReference type="AlphaFoldDB" id="A0A1I6QGM3"/>
<dbReference type="Pfam" id="PF05175">
    <property type="entry name" value="MTS"/>
    <property type="match status" value="1"/>
</dbReference>
<dbReference type="STRING" id="683125.SAMN05660206_102332"/>
<gene>
    <name evidence="7" type="ORF">SAMN05660206_102332</name>
</gene>
<dbReference type="RefSeq" id="WP_093363868.1">
    <property type="nucleotide sequence ID" value="NZ_FOZZ01000002.1"/>
</dbReference>
<dbReference type="Proteomes" id="UP000198785">
    <property type="component" value="Unassembled WGS sequence"/>
</dbReference>
<dbReference type="GO" id="GO:0032259">
    <property type="term" value="P:methylation"/>
    <property type="evidence" value="ECO:0007669"/>
    <property type="project" value="UniProtKB-KW"/>
</dbReference>
<dbReference type="PANTHER" id="PTHR18895">
    <property type="entry name" value="HEMK METHYLTRANSFERASE"/>
    <property type="match status" value="1"/>
</dbReference>
<evidence type="ECO:0000256" key="2">
    <source>
        <dbReference type="ARBA" id="ARBA00022603"/>
    </source>
</evidence>
<dbReference type="EC" id="2.1.1.297" evidence="1"/>
<dbReference type="PROSITE" id="PS00092">
    <property type="entry name" value="N6_MTASE"/>
    <property type="match status" value="1"/>
</dbReference>
<dbReference type="GO" id="GO:0003676">
    <property type="term" value="F:nucleic acid binding"/>
    <property type="evidence" value="ECO:0007669"/>
    <property type="project" value="InterPro"/>
</dbReference>
<dbReference type="InterPro" id="IPR019874">
    <property type="entry name" value="RF_methyltr_PrmC"/>
</dbReference>
<comment type="catalytic activity">
    <reaction evidence="5">
        <text>L-glutaminyl-[peptide chain release factor] + S-adenosyl-L-methionine = N(5)-methyl-L-glutaminyl-[peptide chain release factor] + S-adenosyl-L-homocysteine + H(+)</text>
        <dbReference type="Rhea" id="RHEA:42896"/>
        <dbReference type="Rhea" id="RHEA-COMP:10271"/>
        <dbReference type="Rhea" id="RHEA-COMP:10272"/>
        <dbReference type="ChEBI" id="CHEBI:15378"/>
        <dbReference type="ChEBI" id="CHEBI:30011"/>
        <dbReference type="ChEBI" id="CHEBI:57856"/>
        <dbReference type="ChEBI" id="CHEBI:59789"/>
        <dbReference type="ChEBI" id="CHEBI:61891"/>
        <dbReference type="EC" id="2.1.1.297"/>
    </reaction>
</comment>
<evidence type="ECO:0000256" key="4">
    <source>
        <dbReference type="ARBA" id="ARBA00022691"/>
    </source>
</evidence>
<dbReference type="SUPFAM" id="SSF53335">
    <property type="entry name" value="S-adenosyl-L-methionine-dependent methyltransferases"/>
    <property type="match status" value="1"/>
</dbReference>
<dbReference type="CDD" id="cd02440">
    <property type="entry name" value="AdoMet_MTases"/>
    <property type="match status" value="1"/>
</dbReference>
<dbReference type="PANTHER" id="PTHR18895:SF74">
    <property type="entry name" value="MTRF1L RELEASE FACTOR GLUTAMINE METHYLTRANSFERASE"/>
    <property type="match status" value="1"/>
</dbReference>
<dbReference type="GO" id="GO:0102559">
    <property type="term" value="F:peptide chain release factor N(5)-glutamine methyltransferase activity"/>
    <property type="evidence" value="ECO:0007669"/>
    <property type="project" value="UniProtKB-EC"/>
</dbReference>
<evidence type="ECO:0000313" key="8">
    <source>
        <dbReference type="Proteomes" id="UP000198785"/>
    </source>
</evidence>
<organism evidence="7 8">
    <name type="scientific">Sphingobacterium wenxiniae</name>
    <dbReference type="NCBI Taxonomy" id="683125"/>
    <lineage>
        <taxon>Bacteria</taxon>
        <taxon>Pseudomonadati</taxon>
        <taxon>Bacteroidota</taxon>
        <taxon>Sphingobacteriia</taxon>
        <taxon>Sphingobacteriales</taxon>
        <taxon>Sphingobacteriaceae</taxon>
        <taxon>Sphingobacterium</taxon>
    </lineage>
</organism>
<sequence length="288" mass="33260">MRKYGEIAELYAEGLKEIYPKEEAQQLFLMTYSHLTHRKSVYFGLDRNQVVGEDKERGFIRILEELMTSRPLQHILGMADFYGMHLQVNEHTLIPRPETEELVDLIIKQHRQESTLSVIDIGTGSGCIAIALKKHLPQAEISAMDISTEAVQLARKNALNQEVDIAFMEADVLEWDVFMPEELQFDVVVSNPPYITPQEKEQMHRNVLLFEPHTALFVEEHAPLLFYDVIAQMAKKHLRPEGMLYFEINQYLGKETVDLLEKKGFVNVQLLQDINGVDRMVCASQYLR</sequence>
<evidence type="ECO:0000259" key="6">
    <source>
        <dbReference type="Pfam" id="PF05175"/>
    </source>
</evidence>
<dbReference type="Gene3D" id="3.40.50.150">
    <property type="entry name" value="Vaccinia Virus protein VP39"/>
    <property type="match status" value="1"/>
</dbReference>
<protein>
    <recommendedName>
        <fullName evidence="1">peptide chain release factor N(5)-glutamine methyltransferase</fullName>
        <ecNumber evidence="1">2.1.1.297</ecNumber>
    </recommendedName>
</protein>
<keyword evidence="3 7" id="KW-0808">Transferase</keyword>
<dbReference type="OrthoDB" id="9800643at2"/>
<feature type="domain" description="Methyltransferase small" evidence="6">
    <location>
        <begin position="108"/>
        <end position="203"/>
    </location>
</feature>